<keyword evidence="7" id="KW-1185">Reference proteome</keyword>
<keyword evidence="2" id="KW-0106">Calcium</keyword>
<evidence type="ECO:0000256" key="1">
    <source>
        <dbReference type="ARBA" id="ARBA00022723"/>
    </source>
</evidence>
<evidence type="ECO:0000313" key="7">
    <source>
        <dbReference type="Proteomes" id="UP000604046"/>
    </source>
</evidence>
<dbReference type="EMBL" id="CAJNDS010001046">
    <property type="protein sequence ID" value="CAE7245189.1"/>
    <property type="molecule type" value="Genomic_DNA"/>
</dbReference>
<reference evidence="6" key="1">
    <citation type="submission" date="2021-02" db="EMBL/GenBank/DDBJ databases">
        <authorList>
            <person name="Dougan E. K."/>
            <person name="Rhodes N."/>
            <person name="Thang M."/>
            <person name="Chan C."/>
        </authorList>
    </citation>
    <scope>NUCLEOTIDE SEQUENCE</scope>
</reference>
<evidence type="ECO:0000256" key="3">
    <source>
        <dbReference type="ARBA" id="ARBA00023180"/>
    </source>
</evidence>
<keyword evidence="1" id="KW-0479">Metal-binding</keyword>
<dbReference type="PANTHER" id="PTHR10342">
    <property type="entry name" value="ARYLSULFATASE"/>
    <property type="match status" value="1"/>
</dbReference>
<feature type="domain" description="Sulfatase N-terminal" evidence="5">
    <location>
        <begin position="24"/>
        <end position="372"/>
    </location>
</feature>
<protein>
    <submittedName>
        <fullName evidence="6">ARSB protein</fullName>
    </submittedName>
</protein>
<feature type="chain" id="PRO_5032651083" evidence="4">
    <location>
        <begin position="21"/>
        <end position="542"/>
    </location>
</feature>
<evidence type="ECO:0000256" key="4">
    <source>
        <dbReference type="SAM" id="SignalP"/>
    </source>
</evidence>
<dbReference type="AlphaFoldDB" id="A0A812LDP2"/>
<evidence type="ECO:0000259" key="5">
    <source>
        <dbReference type="Pfam" id="PF00884"/>
    </source>
</evidence>
<evidence type="ECO:0000256" key="2">
    <source>
        <dbReference type="ARBA" id="ARBA00022837"/>
    </source>
</evidence>
<organism evidence="6 7">
    <name type="scientific">Symbiodinium natans</name>
    <dbReference type="NCBI Taxonomy" id="878477"/>
    <lineage>
        <taxon>Eukaryota</taxon>
        <taxon>Sar</taxon>
        <taxon>Alveolata</taxon>
        <taxon>Dinophyceae</taxon>
        <taxon>Suessiales</taxon>
        <taxon>Symbiodiniaceae</taxon>
        <taxon>Symbiodinium</taxon>
    </lineage>
</organism>
<comment type="caution">
    <text evidence="6">The sequence shown here is derived from an EMBL/GenBank/DDBJ whole genome shotgun (WGS) entry which is preliminary data.</text>
</comment>
<dbReference type="PANTHER" id="PTHR10342:SF274">
    <property type="entry name" value="ARYLSULFATASE B"/>
    <property type="match status" value="1"/>
</dbReference>
<gene>
    <name evidence="6" type="primary">ARSB</name>
    <name evidence="6" type="ORF">SNAT2548_LOCUS11538</name>
</gene>
<accession>A0A812LDP2</accession>
<dbReference type="SUPFAM" id="SSF53649">
    <property type="entry name" value="Alkaline phosphatase-like"/>
    <property type="match status" value="1"/>
</dbReference>
<dbReference type="InterPro" id="IPR047115">
    <property type="entry name" value="ARSB"/>
</dbReference>
<keyword evidence="4" id="KW-0732">Signal</keyword>
<dbReference type="InterPro" id="IPR017850">
    <property type="entry name" value="Alkaline_phosphatase_core_sf"/>
</dbReference>
<keyword evidence="3" id="KW-0325">Glycoprotein</keyword>
<name>A0A812LDP2_9DINO</name>
<feature type="signal peptide" evidence="4">
    <location>
        <begin position="1"/>
        <end position="20"/>
    </location>
</feature>
<dbReference type="Gene3D" id="3.40.720.10">
    <property type="entry name" value="Alkaline Phosphatase, subunit A"/>
    <property type="match status" value="1"/>
</dbReference>
<dbReference type="GO" id="GO:0046872">
    <property type="term" value="F:metal ion binding"/>
    <property type="evidence" value="ECO:0007669"/>
    <property type="project" value="UniProtKB-KW"/>
</dbReference>
<proteinExistence type="predicted"/>
<dbReference type="CDD" id="cd16029">
    <property type="entry name" value="4-S"/>
    <property type="match status" value="1"/>
</dbReference>
<dbReference type="Gene3D" id="3.30.1120.10">
    <property type="match status" value="1"/>
</dbReference>
<dbReference type="Proteomes" id="UP000604046">
    <property type="component" value="Unassembled WGS sequence"/>
</dbReference>
<sequence length="542" mass="60147">MGMPPLHLLISILFGQPVLGHVRPHILFVLVDDLGWADVGFHRDKANPEVVTPNLDSLVASGIHLNRHYVHHMCTPTRTSVQSGRLPVHVNTRLSGPCQDDTGIPYNMTGMAEKMKQAGYKTHYVGKWDAGMSTPQHTPHGRGYETSLNYFSHKNDFYNQSNMQTCCDSDPTIVDFWRTDRGASDVNGTGYSEFLYRQELVNIVQRHDPELPLFLFYAPHVAHCPLQVPESYYSKFAWMADDEDQCKDRMQGIPVDPSNPALEYKCRQQHAAMIMLMDEVVGNVTAALKVRNMWEDTLMIFSSDNGGPVRILENAANNWPLRGGKFGNFEGGIRATAFVSGGFLPENVRGSERGGIIHIADWYGTLCALAGVDASDQRAAAAGLPPIDSVDMWPYLSGAADASPRNTIPVGDTCLISGSWKLMTAATTPSLWQGPRYPNGSTRESEAETPGCSDGCLFNVEQDPTEQRNWYSLRPDIVASMSRQLQQLQLGFFENQDRFANSCPREVANCACWLARNRYGGFLGPYALLDPEIPEEAHAMVV</sequence>
<evidence type="ECO:0000313" key="6">
    <source>
        <dbReference type="EMBL" id="CAE7245189.1"/>
    </source>
</evidence>
<dbReference type="Pfam" id="PF00884">
    <property type="entry name" value="Sulfatase"/>
    <property type="match status" value="1"/>
</dbReference>
<dbReference type="OrthoDB" id="432755at2759"/>
<dbReference type="GO" id="GO:0008484">
    <property type="term" value="F:sulfuric ester hydrolase activity"/>
    <property type="evidence" value="ECO:0007669"/>
    <property type="project" value="InterPro"/>
</dbReference>
<dbReference type="InterPro" id="IPR000917">
    <property type="entry name" value="Sulfatase_N"/>
</dbReference>